<dbReference type="Gene3D" id="3.40.50.2300">
    <property type="match status" value="1"/>
</dbReference>
<comment type="caution">
    <text evidence="4">The sequence shown here is derived from an EMBL/GenBank/DDBJ whole genome shotgun (WGS) entry which is preliminary data.</text>
</comment>
<gene>
    <name evidence="4" type="ORF">OMAG_002924</name>
</gene>
<dbReference type="GO" id="GO:0000160">
    <property type="term" value="P:phosphorelay signal transduction system"/>
    <property type="evidence" value="ECO:0007669"/>
    <property type="project" value="InterPro"/>
</dbReference>
<keyword evidence="5" id="KW-1185">Reference proteome</keyword>
<keyword evidence="1 2" id="KW-0597">Phosphoprotein</keyword>
<dbReference type="CDD" id="cd00156">
    <property type="entry name" value="REC"/>
    <property type="match status" value="1"/>
</dbReference>
<accession>A0A0F0CPA4</accession>
<dbReference type="PANTHER" id="PTHR44591">
    <property type="entry name" value="STRESS RESPONSE REGULATOR PROTEIN 1"/>
    <property type="match status" value="1"/>
</dbReference>
<evidence type="ECO:0000313" key="5">
    <source>
        <dbReference type="Proteomes" id="UP000033428"/>
    </source>
</evidence>
<evidence type="ECO:0000259" key="3">
    <source>
        <dbReference type="PROSITE" id="PS50110"/>
    </source>
</evidence>
<dbReference type="InterPro" id="IPR001789">
    <property type="entry name" value="Sig_transdc_resp-reg_receiver"/>
</dbReference>
<dbReference type="SUPFAM" id="SSF52172">
    <property type="entry name" value="CheY-like"/>
    <property type="match status" value="1"/>
</dbReference>
<organism evidence="4 5">
    <name type="scientific">Candidatus Omnitrophus magneticus</name>
    <dbReference type="NCBI Taxonomy" id="1609969"/>
    <lineage>
        <taxon>Bacteria</taxon>
        <taxon>Pseudomonadati</taxon>
        <taxon>Candidatus Omnitrophota</taxon>
        <taxon>Candidatus Omnitrophus</taxon>
    </lineage>
</organism>
<dbReference type="AlphaFoldDB" id="A0A0F0CPA4"/>
<dbReference type="PANTHER" id="PTHR44591:SF3">
    <property type="entry name" value="RESPONSE REGULATORY DOMAIN-CONTAINING PROTEIN"/>
    <property type="match status" value="1"/>
</dbReference>
<dbReference type="PROSITE" id="PS50110">
    <property type="entry name" value="RESPONSE_REGULATORY"/>
    <property type="match status" value="1"/>
</dbReference>
<keyword evidence="4" id="KW-0238">DNA-binding</keyword>
<proteinExistence type="predicted"/>
<evidence type="ECO:0000313" key="4">
    <source>
        <dbReference type="EMBL" id="KJJ83250.1"/>
    </source>
</evidence>
<dbReference type="Pfam" id="PF00072">
    <property type="entry name" value="Response_reg"/>
    <property type="match status" value="1"/>
</dbReference>
<dbReference type="Proteomes" id="UP000033428">
    <property type="component" value="Unassembled WGS sequence"/>
</dbReference>
<feature type="modified residue" description="4-aspartylphosphate" evidence="2">
    <location>
        <position position="53"/>
    </location>
</feature>
<dbReference type="EMBL" id="JYNY01000634">
    <property type="protein sequence ID" value="KJJ83250.1"/>
    <property type="molecule type" value="Genomic_DNA"/>
</dbReference>
<sequence length="123" mass="13764">MKEKILVIDDEIEICNLLKDFLTREGFVVTIATSAKEGIALFQTIKPNVVLLDIKMPDMYGIKVMGKIMELDKSACVIMVTAVMDQKIAQEALNLGAADYIIKPFELYQLKNSLLAKLEALKQ</sequence>
<evidence type="ECO:0000256" key="2">
    <source>
        <dbReference type="PROSITE-ProRule" id="PRU00169"/>
    </source>
</evidence>
<feature type="domain" description="Response regulatory" evidence="3">
    <location>
        <begin position="4"/>
        <end position="118"/>
    </location>
</feature>
<dbReference type="InterPro" id="IPR011006">
    <property type="entry name" value="CheY-like_superfamily"/>
</dbReference>
<evidence type="ECO:0000256" key="1">
    <source>
        <dbReference type="ARBA" id="ARBA00022553"/>
    </source>
</evidence>
<dbReference type="InterPro" id="IPR050595">
    <property type="entry name" value="Bact_response_regulator"/>
</dbReference>
<dbReference type="GO" id="GO:0003677">
    <property type="term" value="F:DNA binding"/>
    <property type="evidence" value="ECO:0007669"/>
    <property type="project" value="UniProtKB-KW"/>
</dbReference>
<dbReference type="SMART" id="SM00448">
    <property type="entry name" value="REC"/>
    <property type="match status" value="1"/>
</dbReference>
<protein>
    <submittedName>
        <fullName evidence="4">CheY-like receiver, AAA-type ATPase, and DNA-binding domain containing response regulator</fullName>
    </submittedName>
</protein>
<reference evidence="4 5" key="1">
    <citation type="submission" date="2015-02" db="EMBL/GenBank/DDBJ databases">
        <title>Single-cell genomics of uncultivated deep-branching MTB reveals a conserved set of magnetosome genes.</title>
        <authorList>
            <person name="Kolinko S."/>
            <person name="Richter M."/>
            <person name="Glockner F.O."/>
            <person name="Brachmann A."/>
            <person name="Schuler D."/>
        </authorList>
    </citation>
    <scope>NUCLEOTIDE SEQUENCE [LARGE SCALE GENOMIC DNA]</scope>
    <source>
        <strain evidence="4">SKK-01</strain>
    </source>
</reference>
<name>A0A0F0CPA4_9BACT</name>